<keyword evidence="3" id="KW-1185">Reference proteome</keyword>
<evidence type="ECO:0000256" key="1">
    <source>
        <dbReference type="ARBA" id="ARBA00009995"/>
    </source>
</evidence>
<name>A0AAV9EZD8_ACOCL</name>
<organism evidence="2 3">
    <name type="scientific">Acorus calamus</name>
    <name type="common">Sweet flag</name>
    <dbReference type="NCBI Taxonomy" id="4465"/>
    <lineage>
        <taxon>Eukaryota</taxon>
        <taxon>Viridiplantae</taxon>
        <taxon>Streptophyta</taxon>
        <taxon>Embryophyta</taxon>
        <taxon>Tracheophyta</taxon>
        <taxon>Spermatophyta</taxon>
        <taxon>Magnoliopsida</taxon>
        <taxon>Liliopsida</taxon>
        <taxon>Acoraceae</taxon>
        <taxon>Acorus</taxon>
    </lineage>
</organism>
<dbReference type="GO" id="GO:0080044">
    <property type="term" value="F:quercetin 7-O-glucosyltransferase activity"/>
    <property type="evidence" value="ECO:0007669"/>
    <property type="project" value="TreeGrafter"/>
</dbReference>
<dbReference type="AlphaFoldDB" id="A0AAV9EZD8"/>
<evidence type="ECO:0000313" key="3">
    <source>
        <dbReference type="Proteomes" id="UP001180020"/>
    </source>
</evidence>
<proteinExistence type="inferred from homology"/>
<dbReference type="GO" id="GO:0080043">
    <property type="term" value="F:quercetin 3-O-glucosyltransferase activity"/>
    <property type="evidence" value="ECO:0007669"/>
    <property type="project" value="TreeGrafter"/>
</dbReference>
<gene>
    <name evidence="2" type="primary">UGT75D1</name>
    <name evidence="2" type="ORF">QJS10_CPB04g01461</name>
</gene>
<dbReference type="PANTHER" id="PTHR11926">
    <property type="entry name" value="GLUCOSYL/GLUCURONOSYL TRANSFERASES"/>
    <property type="match status" value="1"/>
</dbReference>
<evidence type="ECO:0000313" key="2">
    <source>
        <dbReference type="EMBL" id="KAK1318060.1"/>
    </source>
</evidence>
<dbReference type="SUPFAM" id="SSF53756">
    <property type="entry name" value="UDP-Glycosyltransferase/glycogen phosphorylase"/>
    <property type="match status" value="1"/>
</dbReference>
<comment type="caution">
    <text evidence="2">The sequence shown here is derived from an EMBL/GenBank/DDBJ whole genome shotgun (WGS) entry which is preliminary data.</text>
</comment>
<dbReference type="PANTHER" id="PTHR11926:SF1534">
    <property type="entry name" value="GLYCOSYLTRANSFERASE"/>
    <property type="match status" value="1"/>
</dbReference>
<dbReference type="EMBL" id="JAUJYO010000004">
    <property type="protein sequence ID" value="KAK1318060.1"/>
    <property type="molecule type" value="Genomic_DNA"/>
</dbReference>
<comment type="similarity">
    <text evidence="1">Belongs to the UDP-glycosyltransferase family.</text>
</comment>
<dbReference type="Proteomes" id="UP001180020">
    <property type="component" value="Unassembled WGS sequence"/>
</dbReference>
<sequence length="78" mass="9073">MGIDKGHPIMCIIYTIMLPWVADVAHHFGIPFVVYWIQPATVFSIYYRYFYSYNGLIQSHTNDPSFPIKLPNLPPLEI</sequence>
<dbReference type="Gene3D" id="3.40.50.2000">
    <property type="entry name" value="Glycogen Phosphorylase B"/>
    <property type="match status" value="1"/>
</dbReference>
<reference evidence="2" key="2">
    <citation type="submission" date="2023-06" db="EMBL/GenBank/DDBJ databases">
        <authorList>
            <person name="Ma L."/>
            <person name="Liu K.-W."/>
            <person name="Li Z."/>
            <person name="Hsiao Y.-Y."/>
            <person name="Qi Y."/>
            <person name="Fu T."/>
            <person name="Tang G."/>
            <person name="Zhang D."/>
            <person name="Sun W.-H."/>
            <person name="Liu D.-K."/>
            <person name="Li Y."/>
            <person name="Chen G.-Z."/>
            <person name="Liu X.-D."/>
            <person name="Liao X.-Y."/>
            <person name="Jiang Y.-T."/>
            <person name="Yu X."/>
            <person name="Hao Y."/>
            <person name="Huang J."/>
            <person name="Zhao X.-W."/>
            <person name="Ke S."/>
            <person name="Chen Y.-Y."/>
            <person name="Wu W.-L."/>
            <person name="Hsu J.-L."/>
            <person name="Lin Y.-F."/>
            <person name="Huang M.-D."/>
            <person name="Li C.-Y."/>
            <person name="Huang L."/>
            <person name="Wang Z.-W."/>
            <person name="Zhao X."/>
            <person name="Zhong W.-Y."/>
            <person name="Peng D.-H."/>
            <person name="Ahmad S."/>
            <person name="Lan S."/>
            <person name="Zhang J.-S."/>
            <person name="Tsai W.-C."/>
            <person name="Van De Peer Y."/>
            <person name="Liu Z.-J."/>
        </authorList>
    </citation>
    <scope>NUCLEOTIDE SEQUENCE</scope>
    <source>
        <strain evidence="2">CP</strain>
        <tissue evidence="2">Leaves</tissue>
    </source>
</reference>
<reference evidence="2" key="1">
    <citation type="journal article" date="2023" name="Nat. Commun.">
        <title>Diploid and tetraploid genomes of Acorus and the evolution of monocots.</title>
        <authorList>
            <person name="Ma L."/>
            <person name="Liu K.W."/>
            <person name="Li Z."/>
            <person name="Hsiao Y.Y."/>
            <person name="Qi Y."/>
            <person name="Fu T."/>
            <person name="Tang G.D."/>
            <person name="Zhang D."/>
            <person name="Sun W.H."/>
            <person name="Liu D.K."/>
            <person name="Li Y."/>
            <person name="Chen G.Z."/>
            <person name="Liu X.D."/>
            <person name="Liao X.Y."/>
            <person name="Jiang Y.T."/>
            <person name="Yu X."/>
            <person name="Hao Y."/>
            <person name="Huang J."/>
            <person name="Zhao X.W."/>
            <person name="Ke S."/>
            <person name="Chen Y.Y."/>
            <person name="Wu W.L."/>
            <person name="Hsu J.L."/>
            <person name="Lin Y.F."/>
            <person name="Huang M.D."/>
            <person name="Li C.Y."/>
            <person name="Huang L."/>
            <person name="Wang Z.W."/>
            <person name="Zhao X."/>
            <person name="Zhong W.Y."/>
            <person name="Peng D.H."/>
            <person name="Ahmad S."/>
            <person name="Lan S."/>
            <person name="Zhang J.S."/>
            <person name="Tsai W.C."/>
            <person name="Van de Peer Y."/>
            <person name="Liu Z.J."/>
        </authorList>
    </citation>
    <scope>NUCLEOTIDE SEQUENCE</scope>
    <source>
        <strain evidence="2">CP</strain>
    </source>
</reference>
<protein>
    <submittedName>
        <fullName evidence="2">UDP-glycosyltransferase 75D1</fullName>
    </submittedName>
</protein>
<accession>A0AAV9EZD8</accession>